<dbReference type="InterPro" id="IPR032689">
    <property type="entry name" value="TraG-D_C"/>
</dbReference>
<dbReference type="Pfam" id="PF12696">
    <property type="entry name" value="TraG-D_C"/>
    <property type="match status" value="1"/>
</dbReference>
<evidence type="ECO:0000256" key="5">
    <source>
        <dbReference type="ARBA" id="ARBA00023136"/>
    </source>
</evidence>
<evidence type="ECO:0000313" key="8">
    <source>
        <dbReference type="EMBL" id="NSJ80315.1"/>
    </source>
</evidence>
<keyword evidence="5" id="KW-0472">Membrane</keyword>
<dbReference type="InterPro" id="IPR027417">
    <property type="entry name" value="P-loop_NTPase"/>
</dbReference>
<comment type="subcellular location">
    <subcellularLocation>
        <location evidence="1">Cell membrane</location>
        <topology evidence="1">Multi-pass membrane protein</topology>
    </subcellularLocation>
</comment>
<accession>A0ABX2HZX6</accession>
<comment type="caution">
    <text evidence="8">The sequence shown here is derived from an EMBL/GenBank/DDBJ whole genome shotgun (WGS) entry which is preliminary data.</text>
</comment>
<keyword evidence="2" id="KW-1003">Cell membrane</keyword>
<dbReference type="RefSeq" id="WP_149883803.1">
    <property type="nucleotide sequence ID" value="NZ_CACRSX010000018.1"/>
</dbReference>
<keyword evidence="3" id="KW-0812">Transmembrane</keyword>
<reference evidence="8 9" key="1">
    <citation type="journal article" date="2020" name="Cell Host Microbe">
        <title>Functional and Genomic Variation between Human-Derived Isolates of Lachnospiraceae Reveals Inter- and Intra-Species Diversity.</title>
        <authorList>
            <person name="Sorbara M.T."/>
            <person name="Littmann E.R."/>
            <person name="Fontana E."/>
            <person name="Moody T.U."/>
            <person name="Kohout C.E."/>
            <person name="Gjonbalaj M."/>
            <person name="Eaton V."/>
            <person name="Seok R."/>
            <person name="Leiner I.M."/>
            <person name="Pamer E.G."/>
        </authorList>
    </citation>
    <scope>NUCLEOTIDE SEQUENCE [LARGE SCALE GENOMIC DNA]</scope>
    <source>
        <strain evidence="8 9">MSK.14.57</strain>
    </source>
</reference>
<evidence type="ECO:0000256" key="2">
    <source>
        <dbReference type="ARBA" id="ARBA00022475"/>
    </source>
</evidence>
<dbReference type="EMBL" id="JAAITB010000028">
    <property type="protein sequence ID" value="NSJ80315.1"/>
    <property type="molecule type" value="Genomic_DNA"/>
</dbReference>
<feature type="compositionally biased region" description="Polar residues" evidence="6">
    <location>
        <begin position="271"/>
        <end position="283"/>
    </location>
</feature>
<dbReference type="InterPro" id="IPR051539">
    <property type="entry name" value="T4SS-coupling_protein"/>
</dbReference>
<evidence type="ECO:0000259" key="7">
    <source>
        <dbReference type="Pfam" id="PF12696"/>
    </source>
</evidence>
<dbReference type="CDD" id="cd01127">
    <property type="entry name" value="TrwB_TraG_TraD_VirD4"/>
    <property type="match status" value="1"/>
</dbReference>
<dbReference type="PANTHER" id="PTHR37937">
    <property type="entry name" value="CONJUGATIVE TRANSFER: DNA TRANSPORT"/>
    <property type="match status" value="1"/>
</dbReference>
<evidence type="ECO:0000256" key="3">
    <source>
        <dbReference type="ARBA" id="ARBA00022692"/>
    </source>
</evidence>
<feature type="domain" description="TraD/TraG TraM recognition site" evidence="7">
    <location>
        <begin position="26"/>
        <end position="139"/>
    </location>
</feature>
<dbReference type="Proteomes" id="UP001644750">
    <property type="component" value="Unassembled WGS sequence"/>
</dbReference>
<evidence type="ECO:0000256" key="1">
    <source>
        <dbReference type="ARBA" id="ARBA00004651"/>
    </source>
</evidence>
<gene>
    <name evidence="8" type="ORF">G5A72_12130</name>
</gene>
<proteinExistence type="predicted"/>
<feature type="region of interest" description="Disordered" evidence="6">
    <location>
        <begin position="211"/>
        <end position="283"/>
    </location>
</feature>
<evidence type="ECO:0000313" key="9">
    <source>
        <dbReference type="Proteomes" id="UP001644750"/>
    </source>
</evidence>
<keyword evidence="9" id="KW-1185">Reference proteome</keyword>
<evidence type="ECO:0000256" key="6">
    <source>
        <dbReference type="SAM" id="MobiDB-lite"/>
    </source>
</evidence>
<dbReference type="PANTHER" id="PTHR37937:SF1">
    <property type="entry name" value="CONJUGATIVE TRANSFER: DNA TRANSPORT"/>
    <property type="match status" value="1"/>
</dbReference>
<name>A0ABX2HZX6_ANAHA</name>
<feature type="compositionally biased region" description="Polar residues" evidence="6">
    <location>
        <begin position="245"/>
        <end position="262"/>
    </location>
</feature>
<sequence length="320" mass="36301">MTGNCHVRCGPGEKSEILSEIYLLAFGEIPDFGKKISTVRSRGIATTIIFQAITQMQNRYPNGLWEEILAACDTSLFLGCNDETSAKYYSEKSGISTIEVGTEQRSLKTLRITDYTPEVRQSEGEGKRYVNNPDELQRFKYKDELIFCKGFNVFRCNKFDYELHPEAKKLEYEKAIEHVPEWRKREEPYQLYVLRYIPGTEAFDRKAFAAATGDNKEHTMSSSTSKGAKKNTINKPPKNKKSKRGSSWANGISGQQQMNYNLDKSDETEEVTPTISDSENDAINTNVDFNEAENGAENVNDQTPDFGDTSVEEMMNQYGL</sequence>
<organism evidence="8 9">
    <name type="scientific">Anaerostipes hadrus</name>
    <dbReference type="NCBI Taxonomy" id="649756"/>
    <lineage>
        <taxon>Bacteria</taxon>
        <taxon>Bacillati</taxon>
        <taxon>Bacillota</taxon>
        <taxon>Clostridia</taxon>
        <taxon>Lachnospirales</taxon>
        <taxon>Lachnospiraceae</taxon>
        <taxon>Anaerostipes</taxon>
    </lineage>
</organism>
<keyword evidence="4" id="KW-1133">Transmembrane helix</keyword>
<dbReference type="Gene3D" id="3.40.50.300">
    <property type="entry name" value="P-loop containing nucleotide triphosphate hydrolases"/>
    <property type="match status" value="1"/>
</dbReference>
<evidence type="ECO:0000256" key="4">
    <source>
        <dbReference type="ARBA" id="ARBA00022989"/>
    </source>
</evidence>
<dbReference type="SUPFAM" id="SSF52540">
    <property type="entry name" value="P-loop containing nucleoside triphosphate hydrolases"/>
    <property type="match status" value="1"/>
</dbReference>
<protein>
    <submittedName>
        <fullName evidence="8">TraM recognition domain-containing protein</fullName>
    </submittedName>
</protein>